<comment type="caution">
    <text evidence="1">The sequence shown here is derived from an EMBL/GenBank/DDBJ whole genome shotgun (WGS) entry which is preliminary data.</text>
</comment>
<dbReference type="EMBL" id="JASPKZ010003799">
    <property type="protein sequence ID" value="KAJ9592883.1"/>
    <property type="molecule type" value="Genomic_DNA"/>
</dbReference>
<reference evidence="1" key="1">
    <citation type="journal article" date="2023" name="IScience">
        <title>Live-bearing cockroach genome reveals convergent evolutionary mechanisms linked to viviparity in insects and beyond.</title>
        <authorList>
            <person name="Fouks B."/>
            <person name="Harrison M.C."/>
            <person name="Mikhailova A.A."/>
            <person name="Marchal E."/>
            <person name="English S."/>
            <person name="Carruthers M."/>
            <person name="Jennings E.C."/>
            <person name="Chiamaka E.L."/>
            <person name="Frigard R.A."/>
            <person name="Pippel M."/>
            <person name="Attardo G.M."/>
            <person name="Benoit J.B."/>
            <person name="Bornberg-Bauer E."/>
            <person name="Tobe S.S."/>
        </authorList>
    </citation>
    <scope>NUCLEOTIDE SEQUENCE</scope>
    <source>
        <strain evidence="1">Stay&amp;Tobe</strain>
    </source>
</reference>
<sequence>MELFHKSSQYINIEVESSVYTYAESASMHLTFHSGEIELSAKLIIMKALLEISEKSKSTLYVSSINCDMETESTRELVMVKTLFCASAVMTIKTPRGSSSLSTTSTLSSCQVTCKTSVSTVITEKCYGSSQIFGIIALKPKSLKYEKQKFKRRRLITSGA</sequence>
<protein>
    <submittedName>
        <fullName evidence="1">Uncharacterized protein</fullName>
    </submittedName>
</protein>
<gene>
    <name evidence="1" type="ORF">L9F63_015461</name>
</gene>
<evidence type="ECO:0000313" key="2">
    <source>
        <dbReference type="Proteomes" id="UP001233999"/>
    </source>
</evidence>
<dbReference type="Proteomes" id="UP001233999">
    <property type="component" value="Unassembled WGS sequence"/>
</dbReference>
<reference evidence="1" key="2">
    <citation type="submission" date="2023-05" db="EMBL/GenBank/DDBJ databases">
        <authorList>
            <person name="Fouks B."/>
        </authorList>
    </citation>
    <scope>NUCLEOTIDE SEQUENCE</scope>
    <source>
        <strain evidence="1">Stay&amp;Tobe</strain>
        <tissue evidence="1">Testes</tissue>
    </source>
</reference>
<keyword evidence="2" id="KW-1185">Reference proteome</keyword>
<name>A0AAD8A7P6_DIPPU</name>
<organism evidence="1 2">
    <name type="scientific">Diploptera punctata</name>
    <name type="common">Pacific beetle cockroach</name>
    <dbReference type="NCBI Taxonomy" id="6984"/>
    <lineage>
        <taxon>Eukaryota</taxon>
        <taxon>Metazoa</taxon>
        <taxon>Ecdysozoa</taxon>
        <taxon>Arthropoda</taxon>
        <taxon>Hexapoda</taxon>
        <taxon>Insecta</taxon>
        <taxon>Pterygota</taxon>
        <taxon>Neoptera</taxon>
        <taxon>Polyneoptera</taxon>
        <taxon>Dictyoptera</taxon>
        <taxon>Blattodea</taxon>
        <taxon>Blaberoidea</taxon>
        <taxon>Blaberidae</taxon>
        <taxon>Diplopterinae</taxon>
        <taxon>Diploptera</taxon>
    </lineage>
</organism>
<dbReference type="AlphaFoldDB" id="A0AAD8A7P6"/>
<proteinExistence type="predicted"/>
<evidence type="ECO:0000313" key="1">
    <source>
        <dbReference type="EMBL" id="KAJ9592883.1"/>
    </source>
</evidence>
<accession>A0AAD8A7P6</accession>